<sequence>MEMMYETIYKALQEAGLDNEYEPQDYLNFFCLGNRELPDNGNIASAANPTGQKTPQALAQKNRRFMIYVHSKGMVVDDEYVLMGSANINQRSMEGTRDTEIAMGAYQPKHTWASKLSKPRGQVHGYRMSLWSEHIGAVEECFHRPESLECVRRIRSLSEHNWRQYVADEVTEMKGHLLKYPLEVDSKGKVKTLPGCETFPDVGGSIKGTFIKVKENLTI</sequence>
<dbReference type="PROSITE" id="PS50035">
    <property type="entry name" value="PLD"/>
    <property type="match status" value="1"/>
</dbReference>
<dbReference type="InterPro" id="IPR001736">
    <property type="entry name" value="PLipase_D/transphosphatidylase"/>
</dbReference>
<dbReference type="EMBL" id="BT138091">
    <property type="protein sequence ID" value="AFK37886.1"/>
    <property type="molecule type" value="mRNA"/>
</dbReference>
<dbReference type="GO" id="GO:0009395">
    <property type="term" value="P:phospholipid catabolic process"/>
    <property type="evidence" value="ECO:0007669"/>
    <property type="project" value="TreeGrafter"/>
</dbReference>
<evidence type="ECO:0000256" key="2">
    <source>
        <dbReference type="ARBA" id="ARBA00012027"/>
    </source>
</evidence>
<dbReference type="AlphaFoldDB" id="I3SC94"/>
<dbReference type="PANTHER" id="PTHR18896:SF130">
    <property type="entry name" value="PHOSPHOLIPASE D GAMMA 2-RELATED"/>
    <property type="match status" value="1"/>
</dbReference>
<keyword evidence="5" id="KW-0378">Hydrolase</keyword>
<dbReference type="EC" id="3.1.4.4" evidence="2"/>
<evidence type="ECO:0000256" key="5">
    <source>
        <dbReference type="ARBA" id="ARBA00022801"/>
    </source>
</evidence>
<keyword evidence="8" id="KW-0443">Lipid metabolism</keyword>
<evidence type="ECO:0000256" key="7">
    <source>
        <dbReference type="ARBA" id="ARBA00022963"/>
    </source>
</evidence>
<reference evidence="10" key="1">
    <citation type="submission" date="2012-05" db="EMBL/GenBank/DDBJ databases">
        <authorList>
            <person name="Krishnakumar V."/>
            <person name="Cheung F."/>
            <person name="Xiao Y."/>
            <person name="Chan A."/>
            <person name="Moskal W.A."/>
            <person name="Town C.D."/>
        </authorList>
    </citation>
    <scope>NUCLEOTIDE SEQUENCE</scope>
</reference>
<keyword evidence="6" id="KW-0106">Calcium</keyword>
<evidence type="ECO:0000256" key="1">
    <source>
        <dbReference type="ARBA" id="ARBA00000798"/>
    </source>
</evidence>
<dbReference type="GO" id="GO:0046872">
    <property type="term" value="F:metal ion binding"/>
    <property type="evidence" value="ECO:0007669"/>
    <property type="project" value="UniProtKB-KW"/>
</dbReference>
<accession>I3SC94</accession>
<dbReference type="Pfam" id="PF00614">
    <property type="entry name" value="PLDc"/>
    <property type="match status" value="1"/>
</dbReference>
<evidence type="ECO:0000256" key="3">
    <source>
        <dbReference type="ARBA" id="ARBA00022723"/>
    </source>
</evidence>
<evidence type="ECO:0000313" key="10">
    <source>
        <dbReference type="EMBL" id="AFK37886.1"/>
    </source>
</evidence>
<dbReference type="Pfam" id="PF12357">
    <property type="entry name" value="PLD_C"/>
    <property type="match status" value="1"/>
</dbReference>
<dbReference type="GO" id="GO:0005886">
    <property type="term" value="C:plasma membrane"/>
    <property type="evidence" value="ECO:0007669"/>
    <property type="project" value="TreeGrafter"/>
</dbReference>
<dbReference type="InterPro" id="IPR015679">
    <property type="entry name" value="PLipase_D_fam"/>
</dbReference>
<evidence type="ECO:0000256" key="4">
    <source>
        <dbReference type="ARBA" id="ARBA00022737"/>
    </source>
</evidence>
<dbReference type="SUPFAM" id="SSF56024">
    <property type="entry name" value="Phospholipase D/nuclease"/>
    <property type="match status" value="1"/>
</dbReference>
<organism evidence="10">
    <name type="scientific">Lotus japonicus</name>
    <name type="common">Lotus corniculatus var. japonicus</name>
    <dbReference type="NCBI Taxonomy" id="34305"/>
    <lineage>
        <taxon>Eukaryota</taxon>
        <taxon>Viridiplantae</taxon>
        <taxon>Streptophyta</taxon>
        <taxon>Embryophyta</taxon>
        <taxon>Tracheophyta</taxon>
        <taxon>Spermatophyta</taxon>
        <taxon>Magnoliopsida</taxon>
        <taxon>eudicotyledons</taxon>
        <taxon>Gunneridae</taxon>
        <taxon>Pentapetalae</taxon>
        <taxon>rosids</taxon>
        <taxon>fabids</taxon>
        <taxon>Fabales</taxon>
        <taxon>Fabaceae</taxon>
        <taxon>Papilionoideae</taxon>
        <taxon>50 kb inversion clade</taxon>
        <taxon>NPAAA clade</taxon>
        <taxon>Hologalegina</taxon>
        <taxon>robinioid clade</taxon>
        <taxon>Loteae</taxon>
        <taxon>Lotus</taxon>
    </lineage>
</organism>
<feature type="domain" description="PLD phosphodiesterase" evidence="9">
    <location>
        <begin position="65"/>
        <end position="92"/>
    </location>
</feature>
<dbReference type="GO" id="GO:0004630">
    <property type="term" value="F:phospholipase D activity"/>
    <property type="evidence" value="ECO:0007669"/>
    <property type="project" value="UniProtKB-EC"/>
</dbReference>
<dbReference type="SMART" id="SM00155">
    <property type="entry name" value="PLDc"/>
    <property type="match status" value="1"/>
</dbReference>
<protein>
    <recommendedName>
        <fullName evidence="2">phospholipase D</fullName>
        <ecNumber evidence="2">3.1.4.4</ecNumber>
    </recommendedName>
</protein>
<keyword evidence="4" id="KW-0677">Repeat</keyword>
<dbReference type="PANTHER" id="PTHR18896">
    <property type="entry name" value="PHOSPHOLIPASE D"/>
    <property type="match status" value="1"/>
</dbReference>
<evidence type="ECO:0000256" key="8">
    <source>
        <dbReference type="ARBA" id="ARBA00023098"/>
    </source>
</evidence>
<keyword evidence="3" id="KW-0479">Metal-binding</keyword>
<dbReference type="InterPro" id="IPR024632">
    <property type="entry name" value="PLipase_D_C"/>
</dbReference>
<keyword evidence="7" id="KW-0442">Lipid degradation</keyword>
<proteinExistence type="evidence at transcript level"/>
<evidence type="ECO:0000256" key="6">
    <source>
        <dbReference type="ARBA" id="ARBA00022837"/>
    </source>
</evidence>
<dbReference type="Gene3D" id="3.30.870.10">
    <property type="entry name" value="Endonuclease Chain A"/>
    <property type="match status" value="1"/>
</dbReference>
<name>I3SC94_LOTJA</name>
<evidence type="ECO:0000259" key="9">
    <source>
        <dbReference type="PROSITE" id="PS50035"/>
    </source>
</evidence>
<comment type="catalytic activity">
    <reaction evidence="1">
        <text>a 1,2-diacyl-sn-glycero-3-phosphocholine + H2O = a 1,2-diacyl-sn-glycero-3-phosphate + choline + H(+)</text>
        <dbReference type="Rhea" id="RHEA:14445"/>
        <dbReference type="ChEBI" id="CHEBI:15354"/>
        <dbReference type="ChEBI" id="CHEBI:15377"/>
        <dbReference type="ChEBI" id="CHEBI:15378"/>
        <dbReference type="ChEBI" id="CHEBI:57643"/>
        <dbReference type="ChEBI" id="CHEBI:58608"/>
        <dbReference type="EC" id="3.1.4.4"/>
    </reaction>
</comment>